<evidence type="ECO:0000313" key="1">
    <source>
        <dbReference type="EMBL" id="UQC81193.1"/>
    </source>
</evidence>
<accession>A0A9Q8SPP6</accession>
<reference evidence="1" key="1">
    <citation type="journal article" date="2021" name="Mol. Plant Microbe Interact.">
        <title>Complete Genome Sequence of the Plant-Pathogenic Fungus Colletotrichum lupini.</title>
        <authorList>
            <person name="Baroncelli R."/>
            <person name="Pensec F."/>
            <person name="Da Lio D."/>
            <person name="Boufleur T."/>
            <person name="Vicente I."/>
            <person name="Sarrocco S."/>
            <person name="Picot A."/>
            <person name="Baraldi E."/>
            <person name="Sukno S."/>
            <person name="Thon M."/>
            <person name="Le Floch G."/>
        </authorList>
    </citation>
    <scope>NUCLEOTIDE SEQUENCE</scope>
    <source>
        <strain evidence="1">IMI 504893</strain>
    </source>
</reference>
<gene>
    <name evidence="1" type="ORF">CLUP02_06679</name>
</gene>
<name>A0A9Q8SPP6_9PEZI</name>
<evidence type="ECO:0000313" key="2">
    <source>
        <dbReference type="Proteomes" id="UP000830671"/>
    </source>
</evidence>
<dbReference type="EMBL" id="CP019475">
    <property type="protein sequence ID" value="UQC81193.1"/>
    <property type="molecule type" value="Genomic_DNA"/>
</dbReference>
<sequence>MYDRACLVQVSLIDHPHDIPVA</sequence>
<keyword evidence="2" id="KW-1185">Reference proteome</keyword>
<dbReference type="AlphaFoldDB" id="A0A9Q8SPP6"/>
<organism evidence="1 2">
    <name type="scientific">Colletotrichum lupini</name>
    <dbReference type="NCBI Taxonomy" id="145971"/>
    <lineage>
        <taxon>Eukaryota</taxon>
        <taxon>Fungi</taxon>
        <taxon>Dikarya</taxon>
        <taxon>Ascomycota</taxon>
        <taxon>Pezizomycotina</taxon>
        <taxon>Sordariomycetes</taxon>
        <taxon>Hypocreomycetidae</taxon>
        <taxon>Glomerellales</taxon>
        <taxon>Glomerellaceae</taxon>
        <taxon>Colletotrichum</taxon>
        <taxon>Colletotrichum acutatum species complex</taxon>
    </lineage>
</organism>
<proteinExistence type="predicted"/>
<protein>
    <submittedName>
        <fullName evidence="1">Uncharacterized protein</fullName>
    </submittedName>
</protein>
<dbReference type="Proteomes" id="UP000830671">
    <property type="component" value="Chromosome 3"/>
</dbReference>